<sequence length="983" mass="107288">MAQELAANNIHSMTQGLFTMYACIRWAPDVSFWPLARDELASDQLPASSGSADGDPVLLMARAVERGHFIPLRCSENVGVYDKKDSEGSVYPTFEARLGGMADFFAEEVGKAFDSRAKVVEANQPFDGFWTSKETKRQRWYDLLNETKLFNGAAVARRTEECRSVSDRLLELDVHGASAEQLWGNCGFVKWWAPKLQTYLQRFPFQAFLAGKTGGQVPPGQRVLFCFGKRVSGELHRRTDGSHILTDMNGVGCHGFWDYQKAGAMLERIVKLWAPPTCQLTELELKMKTRTLEMFDEMNKRMFEAMPAIIASEQFSVANPSAEEAAGASGLLAGGKWVFNKMSALFNTYQSLARIMSGSVMKWSVCPVGNATGLDRKLGSDDLVVQKYTQEAYAQWGGKNRTLPGEDCAATTALGGPGDQRCAIGTVRSDYPERYKGVSFACPALPPLPAAAQLTVLKDAHATKCFLRATQAQLGGDGWHYMGLRPTEVQHQAREHGPTEQMELVTVVQRRSSLDELGISRDWVTLGRACTYEVRKKYSRWCSKPAVLNAATLGSGLADSLAGAADSLAGLAGSGGNNDRYGWGSWLHRTILGAGTSLGSALHGAAANAVQGLSAKVQNRRARIEKARLYPSIEAGEALWGMAFQTAEGGGGSREQFGRWVLTVPCDGVDVEEEIESEFAWGEVALEVLGRARKADPSKTVPHPLTLSVRTEIELQSGAHMRRETHVAWRRGAAGWTRSRSSSLVYVRRLFEVAAPSYSSTMPEAYGAEMKYTCGPRGSIYGGQASGSDFAACVRGGAEQARVRDKASGKDEAELKRLQAEIDKLKRELEPLQDAADNADENSVEEAQAKADETARSLQITENKLAELLSGRPLTLKEYDDEIVVRVDFQPLPHCEFSPGSLREISNPAAGENATYSENANARAAAAMIRRGQACTTVDTLHGDTFLFDNYVAGSYTGAETPKNTRREVILSPVDVLAWLGDP</sequence>
<reference evidence="2" key="1">
    <citation type="submission" date="2023-10" db="EMBL/GenBank/DDBJ databases">
        <authorList>
            <person name="Chen Y."/>
            <person name="Shah S."/>
            <person name="Dougan E. K."/>
            <person name="Thang M."/>
            <person name="Chan C."/>
        </authorList>
    </citation>
    <scope>NUCLEOTIDE SEQUENCE [LARGE SCALE GENOMIC DNA]</scope>
</reference>
<feature type="region of interest" description="Disordered" evidence="1">
    <location>
        <begin position="832"/>
        <end position="855"/>
    </location>
</feature>
<accession>A0ABN9VXJ9</accession>
<comment type="caution">
    <text evidence="2">The sequence shown here is derived from an EMBL/GenBank/DDBJ whole genome shotgun (WGS) entry which is preliminary data.</text>
</comment>
<keyword evidence="3" id="KW-1185">Reference proteome</keyword>
<name>A0ABN9VXJ9_9DINO</name>
<protein>
    <submittedName>
        <fullName evidence="2">Uncharacterized protein</fullName>
    </submittedName>
</protein>
<dbReference type="Proteomes" id="UP001189429">
    <property type="component" value="Unassembled WGS sequence"/>
</dbReference>
<gene>
    <name evidence="2" type="ORF">PCOR1329_LOCUS61798</name>
</gene>
<evidence type="ECO:0000313" key="3">
    <source>
        <dbReference type="Proteomes" id="UP001189429"/>
    </source>
</evidence>
<evidence type="ECO:0000256" key="1">
    <source>
        <dbReference type="SAM" id="MobiDB-lite"/>
    </source>
</evidence>
<dbReference type="EMBL" id="CAUYUJ010017783">
    <property type="protein sequence ID" value="CAK0877887.1"/>
    <property type="molecule type" value="Genomic_DNA"/>
</dbReference>
<proteinExistence type="predicted"/>
<evidence type="ECO:0000313" key="2">
    <source>
        <dbReference type="EMBL" id="CAK0877887.1"/>
    </source>
</evidence>
<organism evidence="2 3">
    <name type="scientific">Prorocentrum cordatum</name>
    <dbReference type="NCBI Taxonomy" id="2364126"/>
    <lineage>
        <taxon>Eukaryota</taxon>
        <taxon>Sar</taxon>
        <taxon>Alveolata</taxon>
        <taxon>Dinophyceae</taxon>
        <taxon>Prorocentrales</taxon>
        <taxon>Prorocentraceae</taxon>
        <taxon>Prorocentrum</taxon>
    </lineage>
</organism>